<dbReference type="AlphaFoldDB" id="A0A090R0F3"/>
<keyword evidence="1" id="KW-0472">Membrane</keyword>
<reference evidence="2 3" key="1">
    <citation type="journal article" date="2014" name="Genome Announc.">
        <title>Draft Genome Sequences of Two Vibrionaceae Species, Vibrio ponticus C121 and Photobacterium aphoticum C119, Isolated as Coral Reef Microbiota.</title>
        <authorList>
            <person name="Al-saari N."/>
            <person name="Meirelles P.M."/>
            <person name="Mino S."/>
            <person name="Suda W."/>
            <person name="Oshima K."/>
            <person name="Hattori M."/>
            <person name="Ohkuma M."/>
            <person name="Thompson F.L."/>
            <person name="Gomez-Gil B."/>
            <person name="Sawabe T."/>
            <person name="Sawabe T."/>
        </authorList>
    </citation>
    <scope>NUCLEOTIDE SEQUENCE [LARGE SCALE GENOMIC DNA]</scope>
    <source>
        <strain evidence="2 3">JCM 19237</strain>
    </source>
</reference>
<protein>
    <submittedName>
        <fullName evidence="2">Protein-export membrane protein SecD</fullName>
    </submittedName>
</protein>
<dbReference type="STRING" id="754436.JCM19237_3155"/>
<proteinExistence type="predicted"/>
<evidence type="ECO:0000313" key="2">
    <source>
        <dbReference type="EMBL" id="GAL08616.1"/>
    </source>
</evidence>
<keyword evidence="1" id="KW-1133">Transmembrane helix</keyword>
<dbReference type="EMBL" id="BBMN01000028">
    <property type="protein sequence ID" value="GAL08616.1"/>
    <property type="molecule type" value="Genomic_DNA"/>
</dbReference>
<evidence type="ECO:0000256" key="1">
    <source>
        <dbReference type="SAM" id="Phobius"/>
    </source>
</evidence>
<feature type="transmembrane region" description="Helical" evidence="1">
    <location>
        <begin position="12"/>
        <end position="36"/>
    </location>
</feature>
<name>A0A090R0F3_9GAMM</name>
<organism evidence="2 3">
    <name type="scientific">Photobacterium aphoticum</name>
    <dbReference type="NCBI Taxonomy" id="754436"/>
    <lineage>
        <taxon>Bacteria</taxon>
        <taxon>Pseudomonadati</taxon>
        <taxon>Pseudomonadota</taxon>
        <taxon>Gammaproteobacteria</taxon>
        <taxon>Vibrionales</taxon>
        <taxon>Vibrionaceae</taxon>
        <taxon>Photobacterium</taxon>
    </lineage>
</organism>
<comment type="caution">
    <text evidence="2">The sequence shown here is derived from an EMBL/GenBank/DDBJ whole genome shotgun (WGS) entry which is preliminary data.</text>
</comment>
<accession>A0A090R0F3</accession>
<sequence>MGTGAVKGFAVTLSIGIITSMFTAIIGTRALVNLVYGGKRVDKLSI</sequence>
<dbReference type="SUPFAM" id="SSF82866">
    <property type="entry name" value="Multidrug efflux transporter AcrB transmembrane domain"/>
    <property type="match status" value="1"/>
</dbReference>
<dbReference type="Proteomes" id="UP000029227">
    <property type="component" value="Unassembled WGS sequence"/>
</dbReference>
<evidence type="ECO:0000313" key="3">
    <source>
        <dbReference type="Proteomes" id="UP000029227"/>
    </source>
</evidence>
<keyword evidence="1" id="KW-0812">Transmembrane</keyword>
<dbReference type="eggNOG" id="COG0342">
    <property type="taxonomic scope" value="Bacteria"/>
</dbReference>
<gene>
    <name evidence="2" type="ORF">JCM19237_3155</name>
</gene>